<comment type="caution">
    <text evidence="2">The sequence shown here is derived from an EMBL/GenBank/DDBJ whole genome shotgun (WGS) entry which is preliminary data.</text>
</comment>
<evidence type="ECO:0000259" key="1">
    <source>
        <dbReference type="Pfam" id="PF16473"/>
    </source>
</evidence>
<dbReference type="InterPro" id="IPR036397">
    <property type="entry name" value="RNaseH_sf"/>
</dbReference>
<feature type="domain" description="3'-5' exoribonuclease Rv2179c-like" evidence="1">
    <location>
        <begin position="2"/>
        <end position="172"/>
    </location>
</feature>
<dbReference type="AlphaFoldDB" id="A0A372LQ47"/>
<reference evidence="2 3" key="1">
    <citation type="submission" date="2018-08" db="EMBL/GenBank/DDBJ databases">
        <title>Bacillus chawlae sp. nov., Bacillus glennii sp. nov., and Bacillus saganii sp. nov. Isolated from the Vehicle Assembly Building at Kennedy Space Center where the Viking Spacecraft were Assembled.</title>
        <authorList>
            <person name="Seuylemezian A."/>
            <person name="Vaishampayan P."/>
        </authorList>
    </citation>
    <scope>NUCLEOTIDE SEQUENCE [LARGE SCALE GENOMIC DNA]</scope>
    <source>
        <strain evidence="2 3">V47-23a</strain>
    </source>
</reference>
<protein>
    <recommendedName>
        <fullName evidence="1">3'-5' exoribonuclease Rv2179c-like domain-containing protein</fullName>
    </recommendedName>
</protein>
<dbReference type="SUPFAM" id="SSF53098">
    <property type="entry name" value="Ribonuclease H-like"/>
    <property type="match status" value="1"/>
</dbReference>
<dbReference type="RefSeq" id="WP_117325911.1">
    <property type="nucleotide sequence ID" value="NZ_QVTE01000016.1"/>
</dbReference>
<evidence type="ECO:0000313" key="2">
    <source>
        <dbReference type="EMBL" id="RFU70328.1"/>
    </source>
</evidence>
<keyword evidence="3" id="KW-1185">Reference proteome</keyword>
<dbReference type="Pfam" id="PF16473">
    <property type="entry name" value="Rv2179c-like"/>
    <property type="match status" value="1"/>
</dbReference>
<organism evidence="2 3">
    <name type="scientific">Peribacillus saganii</name>
    <dbReference type="NCBI Taxonomy" id="2303992"/>
    <lineage>
        <taxon>Bacteria</taxon>
        <taxon>Bacillati</taxon>
        <taxon>Bacillota</taxon>
        <taxon>Bacilli</taxon>
        <taxon>Bacillales</taxon>
        <taxon>Bacillaceae</taxon>
        <taxon>Peribacillus</taxon>
    </lineage>
</organism>
<dbReference type="Proteomes" id="UP000264541">
    <property type="component" value="Unassembled WGS sequence"/>
</dbReference>
<name>A0A372LQ47_9BACI</name>
<accession>A0A372LQ47</accession>
<gene>
    <name evidence="2" type="ORF">D0469_06935</name>
</gene>
<dbReference type="InterPro" id="IPR012337">
    <property type="entry name" value="RNaseH-like_sf"/>
</dbReference>
<evidence type="ECO:0000313" key="3">
    <source>
        <dbReference type="Proteomes" id="UP000264541"/>
    </source>
</evidence>
<proteinExistence type="predicted"/>
<dbReference type="OrthoDB" id="4640719at2"/>
<dbReference type="InterPro" id="IPR033390">
    <property type="entry name" value="Rv2179c-like"/>
</dbReference>
<dbReference type="EMBL" id="QVTE01000016">
    <property type="protein sequence ID" value="RFU70328.1"/>
    <property type="molecule type" value="Genomic_DNA"/>
</dbReference>
<sequence>MKIFFDTEFTGLHKDTTLISIGLVSEEGHTFYAEINDYDDTQVDDWIQENVIDNLSMNHLIKEESKQTHSDGSFSMQIKNTKENVSYRLGYWLSQFNQVEMWSDCLSYDWILFNDLFGHAFNIPKNVYYIPFDICTLFKMREVDPDINREEFAGIKNTEGKHNALHDAKVIKACYDKLTSSKFLLDQSEKMLREMLIKHT</sequence>
<dbReference type="GO" id="GO:0003676">
    <property type="term" value="F:nucleic acid binding"/>
    <property type="evidence" value="ECO:0007669"/>
    <property type="project" value="InterPro"/>
</dbReference>
<dbReference type="Gene3D" id="3.30.420.10">
    <property type="entry name" value="Ribonuclease H-like superfamily/Ribonuclease H"/>
    <property type="match status" value="1"/>
</dbReference>